<feature type="domain" description="O-acyltransferase WSD1 C-terminal" evidence="13">
    <location>
        <begin position="327"/>
        <end position="436"/>
    </location>
</feature>
<evidence type="ECO:0000256" key="8">
    <source>
        <dbReference type="ARBA" id="ARBA00024360"/>
    </source>
</evidence>
<proteinExistence type="inferred from homology"/>
<comment type="subcellular location">
    <subcellularLocation>
        <location evidence="1">Cell membrane</location>
        <topology evidence="1">Single-pass membrane protein</topology>
    </subcellularLocation>
    <subcellularLocation>
        <location evidence="2">Endoplasmic reticulum membrane</location>
    </subcellularLocation>
</comment>
<dbReference type="PANTHER" id="PTHR31650:SF1">
    <property type="entry name" value="WAX ESTER SYNTHASE_DIACYLGLYCEROL ACYLTRANSFERASE 4-RELATED"/>
    <property type="match status" value="1"/>
</dbReference>
<evidence type="ECO:0000256" key="9">
    <source>
        <dbReference type="ARBA" id="ARBA00047604"/>
    </source>
</evidence>
<evidence type="ECO:0000259" key="13">
    <source>
        <dbReference type="Pfam" id="PF06974"/>
    </source>
</evidence>
<keyword evidence="15" id="KW-1185">Reference proteome</keyword>
<evidence type="ECO:0000256" key="1">
    <source>
        <dbReference type="ARBA" id="ARBA00004162"/>
    </source>
</evidence>
<gene>
    <name evidence="14" type="ORF">LWI28_005569</name>
</gene>
<feature type="domain" description="O-acyltransferase WSD1-like N-terminal" evidence="12">
    <location>
        <begin position="47"/>
        <end position="272"/>
    </location>
</feature>
<reference evidence="14" key="1">
    <citation type="journal article" date="2022" name="Plant J.">
        <title>Strategies of tolerance reflected in two North American maple genomes.</title>
        <authorList>
            <person name="McEvoy S.L."/>
            <person name="Sezen U.U."/>
            <person name="Trouern-Trend A."/>
            <person name="McMahon S.M."/>
            <person name="Schaberg P.G."/>
            <person name="Yang J."/>
            <person name="Wegrzyn J.L."/>
            <person name="Swenson N.G."/>
        </authorList>
    </citation>
    <scope>NUCLEOTIDE SEQUENCE</scope>
    <source>
        <strain evidence="14">91603</strain>
    </source>
</reference>
<dbReference type="Pfam" id="PF06974">
    <property type="entry name" value="WS_DGAT_C"/>
    <property type="match status" value="1"/>
</dbReference>
<comment type="similarity">
    <text evidence="8">In the N-terminal section; belongs to the long-chain O-acyltransferase family.</text>
</comment>
<evidence type="ECO:0000313" key="14">
    <source>
        <dbReference type="EMBL" id="KAI9185241.1"/>
    </source>
</evidence>
<dbReference type="EMBL" id="JAJSOW010000100">
    <property type="protein sequence ID" value="KAI9185241.1"/>
    <property type="molecule type" value="Genomic_DNA"/>
</dbReference>
<dbReference type="GO" id="GO:0047196">
    <property type="term" value="F:long-chain-alcohol O-fatty-acyltransferase activity"/>
    <property type="evidence" value="ECO:0007669"/>
    <property type="project" value="UniProtKB-EC"/>
</dbReference>
<dbReference type="Proteomes" id="UP001064489">
    <property type="component" value="Chromosome 3"/>
</dbReference>
<dbReference type="GO" id="GO:0019432">
    <property type="term" value="P:triglyceride biosynthetic process"/>
    <property type="evidence" value="ECO:0007669"/>
    <property type="project" value="TreeGrafter"/>
</dbReference>
<feature type="transmembrane region" description="Helical" evidence="11">
    <location>
        <begin position="192"/>
        <end position="223"/>
    </location>
</feature>
<keyword evidence="11" id="KW-0472">Membrane</keyword>
<dbReference type="GO" id="GO:0004144">
    <property type="term" value="F:diacylglycerol O-acyltransferase activity"/>
    <property type="evidence" value="ECO:0007669"/>
    <property type="project" value="UniProtKB-EC"/>
</dbReference>
<comment type="pathway">
    <text evidence="4">Lipid metabolism.</text>
</comment>
<evidence type="ECO:0000256" key="3">
    <source>
        <dbReference type="ARBA" id="ARBA00004771"/>
    </source>
</evidence>
<dbReference type="InterPro" id="IPR036396">
    <property type="entry name" value="Cyt_P450_sf"/>
</dbReference>
<evidence type="ECO:0000256" key="11">
    <source>
        <dbReference type="SAM" id="Phobius"/>
    </source>
</evidence>
<dbReference type="SUPFAM" id="SSF48264">
    <property type="entry name" value="Cytochrome P450"/>
    <property type="match status" value="1"/>
</dbReference>
<protein>
    <recommendedName>
        <fullName evidence="16">Diacylglycerol O-acyltransferase</fullName>
    </recommendedName>
</protein>
<dbReference type="PANTHER" id="PTHR31650">
    <property type="entry name" value="O-ACYLTRANSFERASE (WSD1-LIKE) FAMILY PROTEIN"/>
    <property type="match status" value="1"/>
</dbReference>
<evidence type="ECO:0000256" key="6">
    <source>
        <dbReference type="ARBA" id="ARBA00022824"/>
    </source>
</evidence>
<dbReference type="GO" id="GO:0005506">
    <property type="term" value="F:iron ion binding"/>
    <property type="evidence" value="ECO:0007669"/>
    <property type="project" value="InterPro"/>
</dbReference>
<comment type="caution">
    <text evidence="14">The sequence shown here is derived from an EMBL/GenBank/DDBJ whole genome shotgun (WGS) entry which is preliminary data.</text>
</comment>
<keyword evidence="6" id="KW-0256">Endoplasmic reticulum</keyword>
<keyword evidence="5" id="KW-0808">Transferase</keyword>
<dbReference type="GO" id="GO:0016705">
    <property type="term" value="F:oxidoreductase activity, acting on paired donors, with incorporation or reduction of molecular oxygen"/>
    <property type="evidence" value="ECO:0007669"/>
    <property type="project" value="InterPro"/>
</dbReference>
<sequence length="525" mass="58706">MSNEKVDYEEEPLSPAARTLLHGHRLKLNCHIISIFGFKTSLNPSVFKQGLENTLIKHPRFSSKLVINDKKGGEMKWVETRVNIEEHVIVPDIDPKMENPDEFVQDYISNITTMAMDISRPLWAFHLLNVKTSEAEAIAVLCVHHSLGDGASLMSLLLSCCRKASNPEALPSVPMQRKYCNGEDSSSVSKGFWWWFLGIWSAIVLIWNTIMDVMVFMATIMFLKDTKSPLKTEPGGVDEHVPTPRHIVHRTISLDDIKLVKKAMNMTINDVVLGASQAGLSRYLNRSQGKTLAKSIRFRAVVVVNLRPTKGIQGLANMMAKGSKVKWGNMMGYILLPFKVASQNDPLDYIRQAKTTIDRKKLSLGALCTFSIASFACKTFGVKAAAFIAHRVFAHTTTAFSNAVGPIEEITFYGHPIAFIAPSVYGVDQLASGFSIADLYPSIGMLEVISGMKSKVLEMHQERDRILEDILEDHKERKRTAKTGQIEANQEDLVDVFLRLQQDGDLEFPLTNNNIKAVIWVSLFI</sequence>
<reference evidence="14" key="2">
    <citation type="submission" date="2023-02" db="EMBL/GenBank/DDBJ databases">
        <authorList>
            <person name="Swenson N.G."/>
            <person name="Wegrzyn J.L."/>
            <person name="Mcevoy S.L."/>
        </authorList>
    </citation>
    <scope>NUCLEOTIDE SEQUENCE</scope>
    <source>
        <strain evidence="14">91603</strain>
        <tissue evidence="14">Leaf</tissue>
    </source>
</reference>
<evidence type="ECO:0000256" key="2">
    <source>
        <dbReference type="ARBA" id="ARBA00004586"/>
    </source>
</evidence>
<comment type="pathway">
    <text evidence="3">Glycerolipid metabolism; triacylglycerol biosynthesis.</text>
</comment>
<dbReference type="GO" id="GO:0005789">
    <property type="term" value="C:endoplasmic reticulum membrane"/>
    <property type="evidence" value="ECO:0007669"/>
    <property type="project" value="UniProtKB-SubCell"/>
</dbReference>
<dbReference type="InterPro" id="IPR009721">
    <property type="entry name" value="O-acyltransferase_WSD1_C"/>
</dbReference>
<evidence type="ECO:0000256" key="10">
    <source>
        <dbReference type="ARBA" id="ARBA00048109"/>
    </source>
</evidence>
<accession>A0AAD5J334</accession>
<evidence type="ECO:0000259" key="12">
    <source>
        <dbReference type="Pfam" id="PF03007"/>
    </source>
</evidence>
<dbReference type="Pfam" id="PF03007">
    <property type="entry name" value="WS_DGAT_cat"/>
    <property type="match status" value="1"/>
</dbReference>
<organism evidence="14 15">
    <name type="scientific">Acer negundo</name>
    <name type="common">Box elder</name>
    <dbReference type="NCBI Taxonomy" id="4023"/>
    <lineage>
        <taxon>Eukaryota</taxon>
        <taxon>Viridiplantae</taxon>
        <taxon>Streptophyta</taxon>
        <taxon>Embryophyta</taxon>
        <taxon>Tracheophyta</taxon>
        <taxon>Spermatophyta</taxon>
        <taxon>Magnoliopsida</taxon>
        <taxon>eudicotyledons</taxon>
        <taxon>Gunneridae</taxon>
        <taxon>Pentapetalae</taxon>
        <taxon>rosids</taxon>
        <taxon>malvids</taxon>
        <taxon>Sapindales</taxon>
        <taxon>Sapindaceae</taxon>
        <taxon>Hippocastanoideae</taxon>
        <taxon>Acereae</taxon>
        <taxon>Acer</taxon>
    </lineage>
</organism>
<dbReference type="GO" id="GO:0005886">
    <property type="term" value="C:plasma membrane"/>
    <property type="evidence" value="ECO:0007669"/>
    <property type="project" value="UniProtKB-SubCell"/>
</dbReference>
<evidence type="ECO:0000256" key="4">
    <source>
        <dbReference type="ARBA" id="ARBA00005189"/>
    </source>
</evidence>
<evidence type="ECO:0000256" key="7">
    <source>
        <dbReference type="ARBA" id="ARBA00023315"/>
    </source>
</evidence>
<dbReference type="AlphaFoldDB" id="A0AAD5J334"/>
<name>A0AAD5J334_ACENE</name>
<dbReference type="GO" id="GO:0004497">
    <property type="term" value="F:monooxygenase activity"/>
    <property type="evidence" value="ECO:0007669"/>
    <property type="project" value="InterPro"/>
</dbReference>
<dbReference type="SUPFAM" id="SSF52777">
    <property type="entry name" value="CoA-dependent acyltransferases"/>
    <property type="match status" value="1"/>
</dbReference>
<dbReference type="InterPro" id="IPR045034">
    <property type="entry name" value="O-acyltransferase_WSD1-like"/>
</dbReference>
<keyword evidence="7" id="KW-0012">Acyltransferase</keyword>
<keyword evidence="11" id="KW-1133">Transmembrane helix</keyword>
<comment type="catalytic activity">
    <reaction evidence="9">
        <text>a long chain fatty alcohol + a fatty acyl-CoA = a long-chain alcohol wax ester + CoA</text>
        <dbReference type="Rhea" id="RHEA:38443"/>
        <dbReference type="ChEBI" id="CHEBI:17135"/>
        <dbReference type="ChEBI" id="CHEBI:57287"/>
        <dbReference type="ChEBI" id="CHEBI:77636"/>
        <dbReference type="ChEBI" id="CHEBI:235323"/>
        <dbReference type="EC" id="2.3.1.75"/>
    </reaction>
</comment>
<comment type="catalytic activity">
    <reaction evidence="10">
        <text>an acyl-CoA + a 1,2-diacyl-sn-glycerol = a triacyl-sn-glycerol + CoA</text>
        <dbReference type="Rhea" id="RHEA:10868"/>
        <dbReference type="ChEBI" id="CHEBI:17815"/>
        <dbReference type="ChEBI" id="CHEBI:57287"/>
        <dbReference type="ChEBI" id="CHEBI:58342"/>
        <dbReference type="ChEBI" id="CHEBI:64615"/>
        <dbReference type="EC" id="2.3.1.20"/>
    </reaction>
</comment>
<evidence type="ECO:0000313" key="15">
    <source>
        <dbReference type="Proteomes" id="UP001064489"/>
    </source>
</evidence>
<evidence type="ECO:0008006" key="16">
    <source>
        <dbReference type="Google" id="ProtNLM"/>
    </source>
</evidence>
<dbReference type="InterPro" id="IPR004255">
    <property type="entry name" value="O-acyltransferase_WSD1_N"/>
</dbReference>
<dbReference type="Gene3D" id="3.30.559.10">
    <property type="entry name" value="Chloramphenicol acetyltransferase-like domain"/>
    <property type="match status" value="1"/>
</dbReference>
<dbReference type="InterPro" id="IPR023213">
    <property type="entry name" value="CAT-like_dom_sf"/>
</dbReference>
<evidence type="ECO:0000256" key="5">
    <source>
        <dbReference type="ARBA" id="ARBA00022679"/>
    </source>
</evidence>
<keyword evidence="11" id="KW-0812">Transmembrane</keyword>
<dbReference type="GO" id="GO:0020037">
    <property type="term" value="F:heme binding"/>
    <property type="evidence" value="ECO:0007669"/>
    <property type="project" value="InterPro"/>
</dbReference>